<dbReference type="CDD" id="cd04301">
    <property type="entry name" value="NAT_SF"/>
    <property type="match status" value="1"/>
</dbReference>
<dbReference type="Proteomes" id="UP000265955">
    <property type="component" value="Unassembled WGS sequence"/>
</dbReference>
<evidence type="ECO:0000313" key="3">
    <source>
        <dbReference type="Proteomes" id="UP000265955"/>
    </source>
</evidence>
<dbReference type="Gene3D" id="3.40.630.30">
    <property type="match status" value="1"/>
</dbReference>
<protein>
    <submittedName>
        <fullName evidence="2">GNAT family N-acetyltransferase</fullName>
    </submittedName>
</protein>
<evidence type="ECO:0000259" key="1">
    <source>
        <dbReference type="PROSITE" id="PS51186"/>
    </source>
</evidence>
<dbReference type="EMBL" id="QYUO01000001">
    <property type="protein sequence ID" value="RJF98573.1"/>
    <property type="molecule type" value="Genomic_DNA"/>
</dbReference>
<feature type="domain" description="N-acetyltransferase" evidence="1">
    <location>
        <begin position="6"/>
        <end position="157"/>
    </location>
</feature>
<dbReference type="RefSeq" id="WP_119768522.1">
    <property type="nucleotide sequence ID" value="NZ_QYUO01000001.1"/>
</dbReference>
<sequence length="162" mass="18890">MINESFHIRRGDLRDADIIAEFNRAMAFETEGKKLLADVIGTGVVALINNPALGFYLVAEESGQVVASLMITTEWSDWRNGIFWWIQSVYVRPESRRKGVYSRLYQYIRDFAAREPGVCGFRLYVEKDNLNAQRTYKNLGMHETDYKIYEEMRPGIRYCLQD</sequence>
<evidence type="ECO:0000313" key="2">
    <source>
        <dbReference type="EMBL" id="RJF98573.1"/>
    </source>
</evidence>
<dbReference type="InterPro" id="IPR000182">
    <property type="entry name" value="GNAT_dom"/>
</dbReference>
<dbReference type="GO" id="GO:0016747">
    <property type="term" value="F:acyltransferase activity, transferring groups other than amino-acyl groups"/>
    <property type="evidence" value="ECO:0007669"/>
    <property type="project" value="InterPro"/>
</dbReference>
<dbReference type="OrthoDB" id="8595358at2"/>
<name>A0A3A3FS24_9BURK</name>
<dbReference type="Pfam" id="PF00583">
    <property type="entry name" value="Acetyltransf_1"/>
    <property type="match status" value="1"/>
</dbReference>
<keyword evidence="2" id="KW-0808">Transferase</keyword>
<gene>
    <name evidence="2" type="ORF">D3871_08675</name>
</gene>
<dbReference type="InterPro" id="IPR016181">
    <property type="entry name" value="Acyl_CoA_acyltransferase"/>
</dbReference>
<organism evidence="2 3">
    <name type="scientific">Noviherbaspirillum saxi</name>
    <dbReference type="NCBI Taxonomy" id="2320863"/>
    <lineage>
        <taxon>Bacteria</taxon>
        <taxon>Pseudomonadati</taxon>
        <taxon>Pseudomonadota</taxon>
        <taxon>Betaproteobacteria</taxon>
        <taxon>Burkholderiales</taxon>
        <taxon>Oxalobacteraceae</taxon>
        <taxon>Noviherbaspirillum</taxon>
    </lineage>
</organism>
<reference evidence="3" key="1">
    <citation type="submission" date="2018-09" db="EMBL/GenBank/DDBJ databases">
        <authorList>
            <person name="Zhu H."/>
        </authorList>
    </citation>
    <scope>NUCLEOTIDE SEQUENCE [LARGE SCALE GENOMIC DNA]</scope>
    <source>
        <strain evidence="3">K1R23-30</strain>
    </source>
</reference>
<keyword evidence="3" id="KW-1185">Reference proteome</keyword>
<dbReference type="AlphaFoldDB" id="A0A3A3FS24"/>
<proteinExistence type="predicted"/>
<comment type="caution">
    <text evidence="2">The sequence shown here is derived from an EMBL/GenBank/DDBJ whole genome shotgun (WGS) entry which is preliminary data.</text>
</comment>
<dbReference type="PROSITE" id="PS51186">
    <property type="entry name" value="GNAT"/>
    <property type="match status" value="1"/>
</dbReference>
<dbReference type="SUPFAM" id="SSF55729">
    <property type="entry name" value="Acyl-CoA N-acyltransferases (Nat)"/>
    <property type="match status" value="1"/>
</dbReference>
<accession>A0A3A3FS24</accession>